<dbReference type="EMBL" id="MFAE01000005">
    <property type="protein sequence ID" value="OGD67450.1"/>
    <property type="molecule type" value="Genomic_DNA"/>
</dbReference>
<proteinExistence type="predicted"/>
<accession>A0A1F5EJD6</accession>
<name>A0A1F5EJD6_9BACT</name>
<gene>
    <name evidence="1" type="ORF">A2442_03025</name>
</gene>
<comment type="caution">
    <text evidence="1">The sequence shown here is derived from an EMBL/GenBank/DDBJ whole genome shotgun (WGS) entry which is preliminary data.</text>
</comment>
<dbReference type="AlphaFoldDB" id="A0A1F5EJD6"/>
<organism evidence="1 2">
    <name type="scientific">Candidatus Campbellbacteria bacterium RIFOXYC2_FULL_35_25</name>
    <dbReference type="NCBI Taxonomy" id="1797582"/>
    <lineage>
        <taxon>Bacteria</taxon>
        <taxon>Candidatus Campbelliibacteriota</taxon>
    </lineage>
</organism>
<evidence type="ECO:0000313" key="2">
    <source>
        <dbReference type="Proteomes" id="UP000179003"/>
    </source>
</evidence>
<sequence length="147" mass="16962">MSTIKIFFNQDCFPAELCQQTSEVKQLLSKAEGLLREIQIKTNKIQEECTHEPGNFKKICVDSSDNLEIMEDLFLRKNGWVWVGTQCPKCKKISSRPSYDPKVECEKCGGKMKDRCLGLRANVLAHVFQCEVCDHEFVEDLMKKRLL</sequence>
<protein>
    <submittedName>
        <fullName evidence="1">Uncharacterized protein</fullName>
    </submittedName>
</protein>
<dbReference type="Proteomes" id="UP000179003">
    <property type="component" value="Unassembled WGS sequence"/>
</dbReference>
<evidence type="ECO:0000313" key="1">
    <source>
        <dbReference type="EMBL" id="OGD67450.1"/>
    </source>
</evidence>
<reference evidence="1 2" key="1">
    <citation type="journal article" date="2016" name="Nat. Commun.">
        <title>Thousands of microbial genomes shed light on interconnected biogeochemical processes in an aquifer system.</title>
        <authorList>
            <person name="Anantharaman K."/>
            <person name="Brown C.T."/>
            <person name="Hug L.A."/>
            <person name="Sharon I."/>
            <person name="Castelle C.J."/>
            <person name="Probst A.J."/>
            <person name="Thomas B.C."/>
            <person name="Singh A."/>
            <person name="Wilkins M.J."/>
            <person name="Karaoz U."/>
            <person name="Brodie E.L."/>
            <person name="Williams K.H."/>
            <person name="Hubbard S.S."/>
            <person name="Banfield J.F."/>
        </authorList>
    </citation>
    <scope>NUCLEOTIDE SEQUENCE [LARGE SCALE GENOMIC DNA]</scope>
</reference>